<dbReference type="Proteomes" id="UP000243723">
    <property type="component" value="Unassembled WGS sequence"/>
</dbReference>
<organism evidence="3 4">
    <name type="scientific">Elsinoe australis</name>
    <dbReference type="NCBI Taxonomy" id="40998"/>
    <lineage>
        <taxon>Eukaryota</taxon>
        <taxon>Fungi</taxon>
        <taxon>Dikarya</taxon>
        <taxon>Ascomycota</taxon>
        <taxon>Pezizomycotina</taxon>
        <taxon>Dothideomycetes</taxon>
        <taxon>Dothideomycetidae</taxon>
        <taxon>Myriangiales</taxon>
        <taxon>Elsinoaceae</taxon>
        <taxon>Elsinoe</taxon>
    </lineage>
</organism>
<feature type="compositionally biased region" description="Basic and acidic residues" evidence="1">
    <location>
        <begin position="156"/>
        <end position="178"/>
    </location>
</feature>
<evidence type="ECO:0000313" key="3">
    <source>
        <dbReference type="EMBL" id="PSK51975.1"/>
    </source>
</evidence>
<name>A0A2P7ZUT1_9PEZI</name>
<feature type="region of interest" description="Disordered" evidence="1">
    <location>
        <begin position="71"/>
        <end position="90"/>
    </location>
</feature>
<evidence type="ECO:0000313" key="4">
    <source>
        <dbReference type="Proteomes" id="UP000243723"/>
    </source>
</evidence>
<feature type="signal peptide" evidence="2">
    <location>
        <begin position="1"/>
        <end position="20"/>
    </location>
</feature>
<evidence type="ECO:0000256" key="1">
    <source>
        <dbReference type="SAM" id="MobiDB-lite"/>
    </source>
</evidence>
<dbReference type="AlphaFoldDB" id="A0A2P7ZUT1"/>
<keyword evidence="4" id="KW-1185">Reference proteome</keyword>
<proteinExistence type="predicted"/>
<accession>A0A2P7ZUT1</accession>
<feature type="chain" id="PRO_5015165922" evidence="2">
    <location>
        <begin position="21"/>
        <end position="178"/>
    </location>
</feature>
<evidence type="ECO:0000256" key="2">
    <source>
        <dbReference type="SAM" id="SignalP"/>
    </source>
</evidence>
<feature type="region of interest" description="Disordered" evidence="1">
    <location>
        <begin position="149"/>
        <end position="178"/>
    </location>
</feature>
<reference evidence="3 4" key="1">
    <citation type="submission" date="2017-05" db="EMBL/GenBank/DDBJ databases">
        <title>Draft genome sequence of Elsinoe australis.</title>
        <authorList>
            <person name="Cheng Q."/>
        </authorList>
    </citation>
    <scope>NUCLEOTIDE SEQUENCE [LARGE SCALE GENOMIC DNA]</scope>
    <source>
        <strain evidence="3 4">NL1</strain>
    </source>
</reference>
<feature type="compositionally biased region" description="Basic and acidic residues" evidence="1">
    <location>
        <begin position="32"/>
        <end position="41"/>
    </location>
</feature>
<comment type="caution">
    <text evidence="3">The sequence shown here is derived from an EMBL/GenBank/DDBJ whole genome shotgun (WGS) entry which is preliminary data.</text>
</comment>
<sequence>MKTQSTVAVLLACLLSGALAAPSPVGTQPPPRRAESYDKKTGLLPAGGGRYIQGENSVKGGSPGTLGNPYAADANIGPSQRSAADTFGGAKFGPAGEASHGVSAIGSAAGASMGSTGTSATGLYNVETVNQLQQNRALGKAANVAHQGVESGAINKGKETRNQGEGYATRDKSFQGGC</sequence>
<protein>
    <submittedName>
        <fullName evidence="3">Uncharacterized protein</fullName>
    </submittedName>
</protein>
<keyword evidence="2" id="KW-0732">Signal</keyword>
<gene>
    <name evidence="3" type="ORF">B9Z65_3242</name>
</gene>
<feature type="region of interest" description="Disordered" evidence="1">
    <location>
        <begin position="21"/>
        <end position="64"/>
    </location>
</feature>
<dbReference type="EMBL" id="NHZQ01000121">
    <property type="protein sequence ID" value="PSK51975.1"/>
    <property type="molecule type" value="Genomic_DNA"/>
</dbReference>